<evidence type="ECO:0008006" key="3">
    <source>
        <dbReference type="Google" id="ProtNLM"/>
    </source>
</evidence>
<accession>A0A1Z4JRC8</accession>
<reference evidence="1 2" key="1">
    <citation type="submission" date="2017-06" db="EMBL/GenBank/DDBJ databases">
        <title>Genome sequencing of cyanobaciteial culture collection at National Institute for Environmental Studies (NIES).</title>
        <authorList>
            <person name="Hirose Y."/>
            <person name="Shimura Y."/>
            <person name="Fujisawa T."/>
            <person name="Nakamura Y."/>
            <person name="Kawachi M."/>
        </authorList>
    </citation>
    <scope>NUCLEOTIDE SEQUENCE [LARGE SCALE GENOMIC DNA]</scope>
    <source>
        <strain evidence="1 2">NIES-2135</strain>
        <plasmid evidence="2">Plasmid Plasmid1 dna</plasmid>
    </source>
</reference>
<gene>
    <name evidence="1" type="ORF">NIES2135_60850</name>
</gene>
<evidence type="ECO:0000313" key="2">
    <source>
        <dbReference type="Proteomes" id="UP000217895"/>
    </source>
</evidence>
<proteinExistence type="predicted"/>
<dbReference type="InterPro" id="IPR009057">
    <property type="entry name" value="Homeodomain-like_sf"/>
</dbReference>
<keyword evidence="2" id="KW-1185">Reference proteome</keyword>
<geneLocation type="plasmid" evidence="1">
    <name>plasmid1</name>
</geneLocation>
<dbReference type="Pfam" id="PF13565">
    <property type="entry name" value="HTH_32"/>
    <property type="match status" value="1"/>
</dbReference>
<name>A0A1Z4JRC8_LEPBY</name>
<keyword evidence="1" id="KW-0614">Plasmid</keyword>
<sequence>MTRRQKQPLRLLSAEEQRELERIARCTSESASRVARAKALLAVAQGSSYTAAAQASGRRSGDAVAQVVARFNAEGLSALTPRQGGGAKTQYQAQQRQQILATAQQPPELAVDGVSHWSLSSLQRRLRQDGDGEFATISTYTLWQVLHQAGHSWQQSRSWCKTDSALRRRKSGVVTVTDPDAEVKKLD</sequence>
<dbReference type="EMBL" id="AP018204">
    <property type="protein sequence ID" value="BAY59208.1"/>
    <property type="molecule type" value="Genomic_DNA"/>
</dbReference>
<evidence type="ECO:0000313" key="1">
    <source>
        <dbReference type="EMBL" id="BAY59208.1"/>
    </source>
</evidence>
<protein>
    <recommendedName>
        <fullName evidence="3">Transposase</fullName>
    </recommendedName>
</protein>
<dbReference type="AlphaFoldDB" id="A0A1Z4JRC8"/>
<dbReference type="Proteomes" id="UP000217895">
    <property type="component" value="Plasmid Plasmid1 dna"/>
</dbReference>
<dbReference type="SUPFAM" id="SSF46689">
    <property type="entry name" value="Homeodomain-like"/>
    <property type="match status" value="1"/>
</dbReference>
<organism evidence="1 2">
    <name type="scientific">Leptolyngbya boryana NIES-2135</name>
    <dbReference type="NCBI Taxonomy" id="1973484"/>
    <lineage>
        <taxon>Bacteria</taxon>
        <taxon>Bacillati</taxon>
        <taxon>Cyanobacteriota</taxon>
        <taxon>Cyanophyceae</taxon>
        <taxon>Leptolyngbyales</taxon>
        <taxon>Leptolyngbyaceae</taxon>
        <taxon>Leptolyngbya group</taxon>
        <taxon>Leptolyngbya</taxon>
    </lineage>
</organism>